<proteinExistence type="predicted"/>
<dbReference type="Pfam" id="PF13450">
    <property type="entry name" value="NAD_binding_8"/>
    <property type="match status" value="1"/>
</dbReference>
<dbReference type="Proteomes" id="UP000601597">
    <property type="component" value="Unassembled WGS sequence"/>
</dbReference>
<dbReference type="SUPFAM" id="SSF51905">
    <property type="entry name" value="FAD/NAD(P)-binding domain"/>
    <property type="match status" value="1"/>
</dbReference>
<dbReference type="EMBL" id="BMXV01000009">
    <property type="protein sequence ID" value="GGY84365.1"/>
    <property type="molecule type" value="Genomic_DNA"/>
</dbReference>
<dbReference type="InterPro" id="IPR036188">
    <property type="entry name" value="FAD/NAD-bd_sf"/>
</dbReference>
<dbReference type="RefSeq" id="WP_189578106.1">
    <property type="nucleotide sequence ID" value="NZ_BMXV01000009.1"/>
</dbReference>
<gene>
    <name evidence="1" type="ORF">GCM10007071_34620</name>
</gene>
<dbReference type="PANTHER" id="PTHR42685:SF22">
    <property type="entry name" value="CONDITIONED MEDIUM FACTOR RECEPTOR 1"/>
    <property type="match status" value="1"/>
</dbReference>
<evidence type="ECO:0000313" key="2">
    <source>
        <dbReference type="Proteomes" id="UP000601597"/>
    </source>
</evidence>
<accession>A0ABQ3BCR0</accession>
<reference evidence="2" key="1">
    <citation type="journal article" date="2019" name="Int. J. Syst. Evol. Microbiol.">
        <title>The Global Catalogue of Microorganisms (GCM) 10K type strain sequencing project: providing services to taxonomists for standard genome sequencing and annotation.</title>
        <authorList>
            <consortium name="The Broad Institute Genomics Platform"/>
            <consortium name="The Broad Institute Genome Sequencing Center for Infectious Disease"/>
            <person name="Wu L."/>
            <person name="Ma J."/>
        </authorList>
    </citation>
    <scope>NUCLEOTIDE SEQUENCE [LARGE SCALE GENOMIC DNA]</scope>
    <source>
        <strain evidence="2">KCTC 22280</strain>
    </source>
</reference>
<dbReference type="InterPro" id="IPR050407">
    <property type="entry name" value="Geranylgeranyl_reductase"/>
</dbReference>
<name>A0ABQ3BCR0_9GAMM</name>
<comment type="caution">
    <text evidence="1">The sequence shown here is derived from an EMBL/GenBank/DDBJ whole genome shotgun (WGS) entry which is preliminary data.</text>
</comment>
<sequence>MDYYDLIIVGGGPAGSTLAWALQHTGKRILLIDKARFPRDKSCAGWVTPAVFDALQITPGDYGRDHLLEPIRGFRIGLIGHRAVENDHGENVSYGVRRAEFDHYLLSRADTDQALDTTIDSIHQAHGNWVINDCWETPLLIGAGGHACPVAQYLGAGPDSHETVVSAREMEFEMTPQQARACNARGDRPELWFCGDLKGYAWIFRKGSHLNVGLGREDARSLPRHLDRFVSHMQSQGRIPPDLPDEFKDHAYLLYDHAERPLVDDGVMLIGDAAGLAFNQSGEGIRPAVESALMAANVIRSEPDLSARSLQPYGEAIARRFGTRSLHGDGPVQVPDWVKMPLAASLMKSHWFTRRVVAERWFLHQQVPPLDLPDPTRRAGRETAYWRPA</sequence>
<dbReference type="PANTHER" id="PTHR42685">
    <property type="entry name" value="GERANYLGERANYL DIPHOSPHATE REDUCTASE"/>
    <property type="match status" value="1"/>
</dbReference>
<dbReference type="Gene3D" id="3.50.50.60">
    <property type="entry name" value="FAD/NAD(P)-binding domain"/>
    <property type="match status" value="1"/>
</dbReference>
<organism evidence="1 2">
    <name type="scientific">Marinobacter zhanjiangensis</name>
    <dbReference type="NCBI Taxonomy" id="578215"/>
    <lineage>
        <taxon>Bacteria</taxon>
        <taxon>Pseudomonadati</taxon>
        <taxon>Pseudomonadota</taxon>
        <taxon>Gammaproteobacteria</taxon>
        <taxon>Pseudomonadales</taxon>
        <taxon>Marinobacteraceae</taxon>
        <taxon>Marinobacter</taxon>
    </lineage>
</organism>
<dbReference type="PRINTS" id="PR00420">
    <property type="entry name" value="RNGMNOXGNASE"/>
</dbReference>
<keyword evidence="2" id="KW-1185">Reference proteome</keyword>
<evidence type="ECO:0000313" key="1">
    <source>
        <dbReference type="EMBL" id="GGY84365.1"/>
    </source>
</evidence>
<protein>
    <submittedName>
        <fullName evidence="1">Geranylgeranyl bacteriochlorophyll reductase-like protein</fullName>
    </submittedName>
</protein>